<evidence type="ECO:0000259" key="3">
    <source>
        <dbReference type="Pfam" id="PF07587"/>
    </source>
</evidence>
<dbReference type="Gene3D" id="2.60.120.200">
    <property type="match status" value="1"/>
</dbReference>
<evidence type="ECO:0000259" key="4">
    <source>
        <dbReference type="Pfam" id="PF07635"/>
    </source>
</evidence>
<dbReference type="RefSeq" id="WP_145415783.1">
    <property type="nucleotide sequence ID" value="NZ_CP036526.1"/>
</dbReference>
<accession>A0A517NM88</accession>
<gene>
    <name evidence="5" type="ORF">K239x_01320</name>
</gene>
<dbReference type="AlphaFoldDB" id="A0A517NM88"/>
<evidence type="ECO:0000313" key="6">
    <source>
        <dbReference type="Proteomes" id="UP000319817"/>
    </source>
</evidence>
<dbReference type="SUPFAM" id="SSF49899">
    <property type="entry name" value="Concanavalin A-like lectins/glucanases"/>
    <property type="match status" value="1"/>
</dbReference>
<protein>
    <submittedName>
        <fullName evidence="5">Planctomycete cytochrome C</fullName>
    </submittedName>
</protein>
<dbReference type="Pfam" id="PF07635">
    <property type="entry name" value="PSCyt1"/>
    <property type="match status" value="1"/>
</dbReference>
<name>A0A517NM88_9BACT</name>
<dbReference type="InterPro" id="IPR011444">
    <property type="entry name" value="DUF1549"/>
</dbReference>
<dbReference type="PANTHER" id="PTHR35889:SF3">
    <property type="entry name" value="F-BOX DOMAIN-CONTAINING PROTEIN"/>
    <property type="match status" value="1"/>
</dbReference>
<sequence precursor="true">MSITRRLFVVLAALLFVNGAPADESAVDFNRDIRPILSENCYHCHGPDESSRAADLRLDTEEGAKEYAVVAGDADSSELMDRVLTDDEDVLMPPPDSERSLTKEQTELLRRWIDEGAAYQKHWSFNPLSQPKVPEIAKGQVAHNAIDYFILKKLNQQQLQPTPPADRETLIRRATFDLTGLPPTIAEIDAFLADQSPDAYSRLIDGLLKRDSYGERMASVWLDAARYSDTYGYQQDRDRFVWPWRDWVIQSLNDNMPYDQFITEQLAGDLLPGATRDQVLATTFNRLHPQKVEGGSVPEEFRIEYVADRAQTVATALMGLTYECCRCHNHKYDPLSQKEYYQLTAFFDNIDEAGLYSYFTPEAIPTPGLPLPTADQEKQLKKLQAVVDKLAVSSRSAASAKTPDLRDIPAANRFAKPIASLDFEGKPSGRNKAVQGVSGRGVKLTGDDPVPTEVGNFHRYEPFSVSLWMKTPDHKERAVVFHRSRAWTDAASRGYQLLIEDGRLSWSLIHFWPGNAIRVRTIDPIAVGSWVHVSVTNDGSSKADGVGIYVNGQRAKTEIVRDHLTRQITGGGGDTIAIGERFRDNGFKHGLVDQFRVFDIELTPLEALRLSKSGENYEAVSTNAASTKAVQQHLLLRHDVAEIQRRARLQAARTALCEVQDKTQEIMVMRELDQRKQTFVLDRGAYDAPSEPVGPGTPAALTPFPEDAPSNRLGLAQWLTSPDHPLTSRVAVNRLWQLCFGTGLVRTPEDFGSQGQPPTHPELLDYLAIDFREDGWDIKHAVKQIMMSATYRQSSETSDLNLSKKDPTNQWLARFPTYRLSAEMLRDNCLAVSGRLVSKVGGPPVKPYEVEASFKPSPRDKGEGLYRRSVYTYWKRTGPAPMMMALDAAKRDVCRVQRERTSSPLQAFVLLNGPQFVESARGLAEQLIDQHSQDDEKIIAEAFRRLTSRRANKKELKVLGDLLNSQQAYFDKDEQRAKAFLAVGDAEPDAKSEPNRLAAITVVVGTLMNYDESVMKR</sequence>
<proteinExistence type="predicted"/>
<dbReference type="PANTHER" id="PTHR35889">
    <property type="entry name" value="CYCLOINULO-OLIGOSACCHARIDE FRUCTANOTRANSFERASE-RELATED"/>
    <property type="match status" value="1"/>
</dbReference>
<dbReference type="OrthoDB" id="127107at2"/>
<feature type="chain" id="PRO_5021845576" evidence="1">
    <location>
        <begin position="23"/>
        <end position="1017"/>
    </location>
</feature>
<feature type="domain" description="DUF1549" evidence="2">
    <location>
        <begin position="146"/>
        <end position="351"/>
    </location>
</feature>
<dbReference type="Pfam" id="PF07583">
    <property type="entry name" value="PSCyt2"/>
    <property type="match status" value="1"/>
</dbReference>
<keyword evidence="1" id="KW-0732">Signal</keyword>
<evidence type="ECO:0000313" key="5">
    <source>
        <dbReference type="EMBL" id="QDT08199.1"/>
    </source>
</evidence>
<evidence type="ECO:0000259" key="2">
    <source>
        <dbReference type="Pfam" id="PF07583"/>
    </source>
</evidence>
<dbReference type="GO" id="GO:0009055">
    <property type="term" value="F:electron transfer activity"/>
    <property type="evidence" value="ECO:0007669"/>
    <property type="project" value="InterPro"/>
</dbReference>
<dbReference type="InterPro" id="IPR011429">
    <property type="entry name" value="Cyt_c_Planctomycete-type"/>
</dbReference>
<dbReference type="SUPFAM" id="SSF46626">
    <property type="entry name" value="Cytochrome c"/>
    <property type="match status" value="1"/>
</dbReference>
<dbReference type="InterPro" id="IPR013320">
    <property type="entry name" value="ConA-like_dom_sf"/>
</dbReference>
<dbReference type="Proteomes" id="UP000319817">
    <property type="component" value="Chromosome"/>
</dbReference>
<dbReference type="GO" id="GO:0020037">
    <property type="term" value="F:heme binding"/>
    <property type="evidence" value="ECO:0007669"/>
    <property type="project" value="InterPro"/>
</dbReference>
<organism evidence="5 6">
    <name type="scientific">Stieleria marina</name>
    <dbReference type="NCBI Taxonomy" id="1930275"/>
    <lineage>
        <taxon>Bacteria</taxon>
        <taxon>Pseudomonadati</taxon>
        <taxon>Planctomycetota</taxon>
        <taxon>Planctomycetia</taxon>
        <taxon>Pirellulales</taxon>
        <taxon>Pirellulaceae</taxon>
        <taxon>Stieleria</taxon>
    </lineage>
</organism>
<feature type="domain" description="DUF1553" evidence="3">
    <location>
        <begin position="711"/>
        <end position="962"/>
    </location>
</feature>
<reference evidence="5 6" key="1">
    <citation type="submission" date="2019-02" db="EMBL/GenBank/DDBJ databases">
        <title>Deep-cultivation of Planctomycetes and their phenomic and genomic characterization uncovers novel biology.</title>
        <authorList>
            <person name="Wiegand S."/>
            <person name="Jogler M."/>
            <person name="Boedeker C."/>
            <person name="Pinto D."/>
            <person name="Vollmers J."/>
            <person name="Rivas-Marin E."/>
            <person name="Kohn T."/>
            <person name="Peeters S.H."/>
            <person name="Heuer A."/>
            <person name="Rast P."/>
            <person name="Oberbeckmann S."/>
            <person name="Bunk B."/>
            <person name="Jeske O."/>
            <person name="Meyerdierks A."/>
            <person name="Storesund J.E."/>
            <person name="Kallscheuer N."/>
            <person name="Luecker S."/>
            <person name="Lage O.M."/>
            <person name="Pohl T."/>
            <person name="Merkel B.J."/>
            <person name="Hornburger P."/>
            <person name="Mueller R.-W."/>
            <person name="Bruemmer F."/>
            <person name="Labrenz M."/>
            <person name="Spormann A.M."/>
            <person name="Op den Camp H."/>
            <person name="Overmann J."/>
            <person name="Amann R."/>
            <person name="Jetten M.S.M."/>
            <person name="Mascher T."/>
            <person name="Medema M.H."/>
            <person name="Devos D.P."/>
            <person name="Kaster A.-K."/>
            <person name="Ovreas L."/>
            <person name="Rohde M."/>
            <person name="Galperin M.Y."/>
            <person name="Jogler C."/>
        </authorList>
    </citation>
    <scope>NUCLEOTIDE SEQUENCE [LARGE SCALE GENOMIC DNA]</scope>
    <source>
        <strain evidence="5 6">K23_9</strain>
    </source>
</reference>
<feature type="signal peptide" evidence="1">
    <location>
        <begin position="1"/>
        <end position="22"/>
    </location>
</feature>
<evidence type="ECO:0000256" key="1">
    <source>
        <dbReference type="SAM" id="SignalP"/>
    </source>
</evidence>
<keyword evidence="6" id="KW-1185">Reference proteome</keyword>
<dbReference type="EMBL" id="CP036526">
    <property type="protein sequence ID" value="QDT08199.1"/>
    <property type="molecule type" value="Genomic_DNA"/>
</dbReference>
<dbReference type="InterPro" id="IPR036909">
    <property type="entry name" value="Cyt_c-like_dom_sf"/>
</dbReference>
<dbReference type="InterPro" id="IPR022655">
    <property type="entry name" value="DUF1553"/>
</dbReference>
<dbReference type="Pfam" id="PF13385">
    <property type="entry name" value="Laminin_G_3"/>
    <property type="match status" value="1"/>
</dbReference>
<dbReference type="Pfam" id="PF07587">
    <property type="entry name" value="PSD1"/>
    <property type="match status" value="1"/>
</dbReference>
<feature type="domain" description="Cytochrome C Planctomycete-type" evidence="4">
    <location>
        <begin position="41"/>
        <end position="96"/>
    </location>
</feature>